<keyword evidence="5" id="KW-0665">Pyrimidine biosynthesis</keyword>
<evidence type="ECO:0000256" key="6">
    <source>
        <dbReference type="ARBA" id="ARBA00023002"/>
    </source>
</evidence>
<gene>
    <name evidence="9" type="ORF">ACFQ03_07645</name>
</gene>
<keyword evidence="7" id="KW-0812">Transmembrane</keyword>
<feature type="transmembrane region" description="Helical" evidence="7">
    <location>
        <begin position="431"/>
        <end position="449"/>
    </location>
</feature>
<dbReference type="PANTHER" id="PTHR48109">
    <property type="entry name" value="DIHYDROOROTATE DEHYDROGENASE (QUINONE), MITOCHONDRIAL-RELATED"/>
    <property type="match status" value="1"/>
</dbReference>
<feature type="transmembrane region" description="Helical" evidence="7">
    <location>
        <begin position="583"/>
        <end position="607"/>
    </location>
</feature>
<feature type="transmembrane region" description="Helical" evidence="7">
    <location>
        <begin position="348"/>
        <end position="372"/>
    </location>
</feature>
<dbReference type="InterPro" id="IPR013785">
    <property type="entry name" value="Aldolase_TIM"/>
</dbReference>
<comment type="pathway">
    <text evidence="2">Pyrimidine metabolism; UMP biosynthesis via de novo pathway.</text>
</comment>
<keyword evidence="10" id="KW-1185">Reference proteome</keyword>
<feature type="transmembrane region" description="Helical" evidence="7">
    <location>
        <begin position="400"/>
        <end position="419"/>
    </location>
</feature>
<organism evidence="9 10">
    <name type="scientific">Paenibacillus residui</name>
    <dbReference type="NCBI Taxonomy" id="629724"/>
    <lineage>
        <taxon>Bacteria</taxon>
        <taxon>Bacillati</taxon>
        <taxon>Bacillota</taxon>
        <taxon>Bacilli</taxon>
        <taxon>Bacillales</taxon>
        <taxon>Paenibacillaceae</taxon>
        <taxon>Paenibacillus</taxon>
    </lineage>
</organism>
<reference evidence="10" key="1">
    <citation type="journal article" date="2019" name="Int. J. Syst. Evol. Microbiol.">
        <title>The Global Catalogue of Microorganisms (GCM) 10K type strain sequencing project: providing services to taxonomists for standard genome sequencing and annotation.</title>
        <authorList>
            <consortium name="The Broad Institute Genomics Platform"/>
            <consortium name="The Broad Institute Genome Sequencing Center for Infectious Disease"/>
            <person name="Wu L."/>
            <person name="Ma J."/>
        </authorList>
    </citation>
    <scope>NUCLEOTIDE SEQUENCE [LARGE SCALE GENOMIC DNA]</scope>
    <source>
        <strain evidence="10">CCUG 57263</strain>
    </source>
</reference>
<evidence type="ECO:0000256" key="3">
    <source>
        <dbReference type="ARBA" id="ARBA00022630"/>
    </source>
</evidence>
<keyword evidence="3" id="KW-0285">Flavoprotein</keyword>
<keyword evidence="4" id="KW-0288">FMN</keyword>
<accession>A0ABW3D958</accession>
<feature type="transmembrane region" description="Helical" evidence="7">
    <location>
        <begin position="613"/>
        <end position="634"/>
    </location>
</feature>
<proteinExistence type="predicted"/>
<evidence type="ECO:0000313" key="10">
    <source>
        <dbReference type="Proteomes" id="UP001597120"/>
    </source>
</evidence>
<keyword evidence="7" id="KW-1133">Transmembrane helix</keyword>
<evidence type="ECO:0000256" key="1">
    <source>
        <dbReference type="ARBA" id="ARBA00001917"/>
    </source>
</evidence>
<protein>
    <recommendedName>
        <fullName evidence="8">Dihydroorotate dehydrogenase catalytic domain-containing protein</fullName>
    </recommendedName>
</protein>
<dbReference type="Proteomes" id="UP001597120">
    <property type="component" value="Unassembled WGS sequence"/>
</dbReference>
<dbReference type="EMBL" id="JBHTIU010000027">
    <property type="protein sequence ID" value="MFD0869019.1"/>
    <property type="molecule type" value="Genomic_DNA"/>
</dbReference>
<feature type="domain" description="Dihydroorotate dehydrogenase catalytic" evidence="8">
    <location>
        <begin position="249"/>
        <end position="323"/>
    </location>
</feature>
<evidence type="ECO:0000256" key="7">
    <source>
        <dbReference type="SAM" id="Phobius"/>
    </source>
</evidence>
<dbReference type="RefSeq" id="WP_379287232.1">
    <property type="nucleotide sequence ID" value="NZ_JBHTIU010000027.1"/>
</dbReference>
<evidence type="ECO:0000313" key="9">
    <source>
        <dbReference type="EMBL" id="MFD0869019.1"/>
    </source>
</evidence>
<name>A0ABW3D958_9BACL</name>
<dbReference type="InterPro" id="IPR050074">
    <property type="entry name" value="DHO_dehydrogenase"/>
</dbReference>
<dbReference type="PANTHER" id="PTHR48109:SF4">
    <property type="entry name" value="DIHYDROOROTATE DEHYDROGENASE (QUINONE), MITOCHONDRIAL"/>
    <property type="match status" value="1"/>
</dbReference>
<sequence length="651" mass="71857">MPDWSYQTLFRPLLFRLPSAAARDFTLRAMGGLSRIPGGSFIIRTLGHMELHPMLRSDRWGIRLSCPVGLSGGLDPCGTARQALSQFGFGYIEIGPVSVRPIADPRPILRDVAQEAIHYPDAYVNIGLDETVRRLSKERGRRLPYLIRIAHHAGADPEQAIKEYLQLMDQLAPYAAGFVVDAIDMDWKPEQINSMLQSIREAARTRYPDKPLLLYLPLDSSPSLWDELCSQDHSAQWDGITIGDFIRTEEGAVIGRNGKADCLAKIRMIRDTLGPSIPILAAAGVHEPQDALDLLGEGADYIQLHSGLVYSGPGLPKRVNEAILYKRTVLSPDPGPFSFWRNWGWMCLLGLGMVLGGVLAWIIAATTVILPYDEAFLGMDPLSLSLINERLLYFMSHDRITLAGTMISIGILYGMLARFGLRCGHHWAKTALATSGIIGFGSFFLYLGYGYFDPLHAAAAIILFPMFILSMRGRADRPSRQEPNLRNDRAWRLAQWGQLMFVVLGFALALGGLVIAGVGISYVFVREDLAYLCMTPEMISQINDRLIPLIAHDRAGFGGALLCDAAAITIIALWGINQGERWIWWTLLLGGLPGFAAGFGVHIAIGYTDLLHLSPAIFAFLLYIAGLILLYPYLMGARGSSIVRTKVQHRG</sequence>
<feature type="transmembrane region" description="Helical" evidence="7">
    <location>
        <begin position="496"/>
        <end position="525"/>
    </location>
</feature>
<evidence type="ECO:0000259" key="8">
    <source>
        <dbReference type="Pfam" id="PF01180"/>
    </source>
</evidence>
<feature type="transmembrane region" description="Helical" evidence="7">
    <location>
        <begin position="555"/>
        <end position="576"/>
    </location>
</feature>
<feature type="transmembrane region" description="Helical" evidence="7">
    <location>
        <begin position="455"/>
        <end position="475"/>
    </location>
</feature>
<dbReference type="InterPro" id="IPR005720">
    <property type="entry name" value="Dihydroorotate_DH_cat"/>
</dbReference>
<keyword evidence="6" id="KW-0560">Oxidoreductase</keyword>
<evidence type="ECO:0000256" key="4">
    <source>
        <dbReference type="ARBA" id="ARBA00022643"/>
    </source>
</evidence>
<keyword evidence="7" id="KW-0472">Membrane</keyword>
<evidence type="ECO:0000256" key="5">
    <source>
        <dbReference type="ARBA" id="ARBA00022975"/>
    </source>
</evidence>
<comment type="cofactor">
    <cofactor evidence="1">
        <name>FMN</name>
        <dbReference type="ChEBI" id="CHEBI:58210"/>
    </cofactor>
</comment>
<dbReference type="SUPFAM" id="SSF51395">
    <property type="entry name" value="FMN-linked oxidoreductases"/>
    <property type="match status" value="1"/>
</dbReference>
<comment type="caution">
    <text evidence="9">The sequence shown here is derived from an EMBL/GenBank/DDBJ whole genome shotgun (WGS) entry which is preliminary data.</text>
</comment>
<evidence type="ECO:0000256" key="2">
    <source>
        <dbReference type="ARBA" id="ARBA00004725"/>
    </source>
</evidence>
<dbReference type="Gene3D" id="3.20.20.70">
    <property type="entry name" value="Aldolase class I"/>
    <property type="match status" value="1"/>
</dbReference>
<dbReference type="Pfam" id="PF01180">
    <property type="entry name" value="DHO_dh"/>
    <property type="match status" value="1"/>
</dbReference>